<dbReference type="GO" id="GO:0016787">
    <property type="term" value="F:hydrolase activity"/>
    <property type="evidence" value="ECO:0007669"/>
    <property type="project" value="UniProtKB-KW"/>
</dbReference>
<dbReference type="STRING" id="74969.FAD_1159"/>
<dbReference type="Gene3D" id="3.60.15.10">
    <property type="entry name" value="Ribonuclease Z/Hydroxyacylglutathione hydrolase-like"/>
    <property type="match status" value="1"/>
</dbReference>
<evidence type="ECO:0000256" key="3">
    <source>
        <dbReference type="ARBA" id="ARBA00022801"/>
    </source>
</evidence>
<reference evidence="6 7" key="1">
    <citation type="submission" date="2011-10" db="EMBL/GenBank/DDBJ databases">
        <title>Metabolic and evolutionary patterns in the extreme acidophile Ferroplasma acidiphilum.</title>
        <authorList>
            <person name="Golyshina O.V."/>
            <person name="Kozyavkin S.A."/>
            <person name="Tatusov R.L."/>
            <person name="Slesarev A.I."/>
            <person name="Golyshin P.N."/>
        </authorList>
    </citation>
    <scope>NUCLEOTIDE SEQUENCE [LARGE SCALE GENOMIC DNA]</scope>
    <source>
        <strain evidence="7">Y</strain>
    </source>
</reference>
<dbReference type="EMBL" id="CP015363">
    <property type="protein sequence ID" value="ARD85035.1"/>
    <property type="molecule type" value="Genomic_DNA"/>
</dbReference>
<dbReference type="Pfam" id="PF00753">
    <property type="entry name" value="Lactamase_B"/>
    <property type="match status" value="1"/>
</dbReference>
<gene>
    <name evidence="6" type="ORF">FAD_1159</name>
</gene>
<keyword evidence="7" id="KW-1185">Reference proteome</keyword>
<accession>A0A1V0N4K7</accession>
<dbReference type="GO" id="GO:0046872">
    <property type="term" value="F:metal ion binding"/>
    <property type="evidence" value="ECO:0007669"/>
    <property type="project" value="UniProtKB-KW"/>
</dbReference>
<dbReference type="KEGG" id="fai:FAD_1159"/>
<comment type="similarity">
    <text evidence="1">Belongs to the metallo-beta-lactamase superfamily.</text>
</comment>
<evidence type="ECO:0000256" key="1">
    <source>
        <dbReference type="ARBA" id="ARBA00007749"/>
    </source>
</evidence>
<keyword evidence="3 6" id="KW-0378">Hydrolase</keyword>
<feature type="domain" description="Metallo-beta-lactamase" evidence="5">
    <location>
        <begin position="42"/>
        <end position="239"/>
    </location>
</feature>
<dbReference type="InterPro" id="IPR036866">
    <property type="entry name" value="RibonucZ/Hydroxyglut_hydro"/>
</dbReference>
<dbReference type="PANTHER" id="PTHR42978">
    <property type="entry name" value="QUORUM-QUENCHING LACTONASE YTNP-RELATED-RELATED"/>
    <property type="match status" value="1"/>
</dbReference>
<evidence type="ECO:0000256" key="2">
    <source>
        <dbReference type="ARBA" id="ARBA00022723"/>
    </source>
</evidence>
<proteinExistence type="inferred from homology"/>
<organism evidence="6 7">
    <name type="scientific">Ferroplasma acidiphilum</name>
    <dbReference type="NCBI Taxonomy" id="74969"/>
    <lineage>
        <taxon>Archaea</taxon>
        <taxon>Methanobacteriati</taxon>
        <taxon>Thermoplasmatota</taxon>
        <taxon>Thermoplasmata</taxon>
        <taxon>Thermoplasmatales</taxon>
        <taxon>Ferroplasmaceae</taxon>
        <taxon>Ferroplasma</taxon>
    </lineage>
</organism>
<keyword evidence="2" id="KW-0479">Metal-binding</keyword>
<dbReference type="SUPFAM" id="SSF56281">
    <property type="entry name" value="Metallo-hydrolase/oxidoreductase"/>
    <property type="match status" value="1"/>
</dbReference>
<dbReference type="OrthoDB" id="197151at2157"/>
<dbReference type="SMART" id="SM00849">
    <property type="entry name" value="Lactamase_B"/>
    <property type="match status" value="1"/>
</dbReference>
<dbReference type="GeneID" id="31676657"/>
<dbReference type="InterPro" id="IPR051013">
    <property type="entry name" value="MBL_superfamily_lactonases"/>
</dbReference>
<evidence type="ECO:0000313" key="7">
    <source>
        <dbReference type="Proteomes" id="UP000192050"/>
    </source>
</evidence>
<keyword evidence="4" id="KW-0862">Zinc</keyword>
<protein>
    <submittedName>
        <fullName evidence="6">Metal dependent hydrolase</fullName>
    </submittedName>
</protein>
<evidence type="ECO:0000313" key="6">
    <source>
        <dbReference type="EMBL" id="ARD85035.1"/>
    </source>
</evidence>
<dbReference type="PANTHER" id="PTHR42978:SF6">
    <property type="entry name" value="QUORUM-QUENCHING LACTONASE YTNP-RELATED"/>
    <property type="match status" value="1"/>
</dbReference>
<dbReference type="AlphaFoldDB" id="A0A1V0N4K7"/>
<sequence length="262" mass="30041">MEEIYFLNDGTYELDSGAYFGIVPKVLWSKYISDNNNKIRITTNIPFLRVNDKNILVDAGIGNNFSDRFRRIFVPEKNNDIADSLENDYHIKGVDNIILSHMHFDHNGHIFSGNKLFRNSQIIMQEKELKAFRHPNDFTRGSYIPGKIHGKIKTIDGSRKITGNITAINTGGHTEGHMVIFFEINSKKYMYGGDLFPSSFHLKPYYITAIDSYPIETLKMKKKLLKKAINENISIIFNHDNKNIMGKVYGSAEKPEIEFGNP</sequence>
<name>A0A1V0N4K7_9ARCH</name>
<dbReference type="InterPro" id="IPR001279">
    <property type="entry name" value="Metallo-B-lactamas"/>
</dbReference>
<dbReference type="Proteomes" id="UP000192050">
    <property type="component" value="Chromosome"/>
</dbReference>
<dbReference type="RefSeq" id="WP_081142547.1">
    <property type="nucleotide sequence ID" value="NZ_CP015363.1"/>
</dbReference>
<evidence type="ECO:0000259" key="5">
    <source>
        <dbReference type="SMART" id="SM00849"/>
    </source>
</evidence>
<evidence type="ECO:0000256" key="4">
    <source>
        <dbReference type="ARBA" id="ARBA00022833"/>
    </source>
</evidence>